<dbReference type="Gene3D" id="3.40.50.300">
    <property type="entry name" value="P-loop containing nucleotide triphosphate hydrolases"/>
    <property type="match status" value="1"/>
</dbReference>
<organism evidence="2 3">
    <name type="scientific">Emticicia oligotrophica (strain DSM 17448 / CIP 109782 / MTCC 6937 / GPTSA100-15)</name>
    <dbReference type="NCBI Taxonomy" id="929562"/>
    <lineage>
        <taxon>Bacteria</taxon>
        <taxon>Pseudomonadati</taxon>
        <taxon>Bacteroidota</taxon>
        <taxon>Cytophagia</taxon>
        <taxon>Cytophagales</taxon>
        <taxon>Leadbetterellaceae</taxon>
        <taxon>Emticicia</taxon>
    </lineage>
</organism>
<name>A0ABM5N837_EMTOG</name>
<sequence length="316" mass="35239">MTSEQIITFLKNNPALNHSQLEKEAGLPASTLNKATKGKIVLNQKNCSLLEPILRKYGFKNQTTKAQVISIVNHKGGVAKTTTTINLGKALALLGKKVLLIDMDSQGNTTQCFNQFSFDKQIIHSLLENEPLPIIHLQDNLDLVPSDIKMSEREQELIASVSANSRLAKRISSVRENYDYILIDCPPSLGILTENALVASDSCIIPFLPEASTYHGMKKLFEIIYSIREYSNPTLTVKGILFTMVKRNGRNIESAHQLMIEKVKAEYKHFRIFDAIVENATAVRQSQLAMQDLFMYAPTASPTQQYAALAQEIVSI</sequence>
<dbReference type="CDD" id="cd02042">
    <property type="entry name" value="ParAB_family"/>
    <property type="match status" value="1"/>
</dbReference>
<dbReference type="RefSeq" id="WP_015026374.1">
    <property type="nucleotide sequence ID" value="NC_018743.1"/>
</dbReference>
<evidence type="ECO:0000259" key="1">
    <source>
        <dbReference type="Pfam" id="PF13614"/>
    </source>
</evidence>
<evidence type="ECO:0000313" key="3">
    <source>
        <dbReference type="Proteomes" id="UP000002875"/>
    </source>
</evidence>
<evidence type="ECO:0000313" key="2">
    <source>
        <dbReference type="EMBL" id="AFK05708.1"/>
    </source>
</evidence>
<proteinExistence type="predicted"/>
<dbReference type="Pfam" id="PF13614">
    <property type="entry name" value="AAA_31"/>
    <property type="match status" value="1"/>
</dbReference>
<accession>A0ABM5N837</accession>
<feature type="domain" description="AAA" evidence="1">
    <location>
        <begin position="67"/>
        <end position="236"/>
    </location>
</feature>
<keyword evidence="2" id="KW-0614">Plasmid</keyword>
<dbReference type="InterPro" id="IPR050678">
    <property type="entry name" value="DNA_Partitioning_ATPase"/>
</dbReference>
<dbReference type="InterPro" id="IPR025669">
    <property type="entry name" value="AAA_dom"/>
</dbReference>
<dbReference type="SUPFAM" id="SSF52540">
    <property type="entry name" value="P-loop containing nucleoside triphosphate hydrolases"/>
    <property type="match status" value="1"/>
</dbReference>
<dbReference type="Proteomes" id="UP000002875">
    <property type="component" value="Plasmid pEMTOL03"/>
</dbReference>
<dbReference type="PANTHER" id="PTHR13696">
    <property type="entry name" value="P-LOOP CONTAINING NUCLEOSIDE TRIPHOSPHATE HYDROLASE"/>
    <property type="match status" value="1"/>
</dbReference>
<dbReference type="PANTHER" id="PTHR13696:SF99">
    <property type="entry name" value="COBYRINIC ACID AC-DIAMIDE SYNTHASE"/>
    <property type="match status" value="1"/>
</dbReference>
<gene>
    <name evidence="2" type="ordered locus">Emtol_0079</name>
</gene>
<keyword evidence="3" id="KW-1185">Reference proteome</keyword>
<geneLocation type="plasmid" evidence="2 3">
    <name>pEMTOL03</name>
</geneLocation>
<dbReference type="InterPro" id="IPR027417">
    <property type="entry name" value="P-loop_NTPase"/>
</dbReference>
<dbReference type="EMBL" id="CP002964">
    <property type="protein sequence ID" value="AFK05708.1"/>
    <property type="molecule type" value="Genomic_DNA"/>
</dbReference>
<protein>
    <submittedName>
        <fullName evidence="2">Cobyrinic acid ac-diamide synthase</fullName>
    </submittedName>
</protein>
<reference evidence="2 3" key="1">
    <citation type="submission" date="2011-07" db="EMBL/GenBank/DDBJ databases">
        <title>The complete genome of plasmid 3 of Emticicia oligotrophica DSM 17448.</title>
        <authorList>
            <consortium name="US DOE Joint Genome Institute (JGI-PGF)"/>
            <person name="Lucas S."/>
            <person name="Han J."/>
            <person name="Lapidus A."/>
            <person name="Bruce D."/>
            <person name="Goodwin L."/>
            <person name="Pitluck S."/>
            <person name="Peters L."/>
            <person name="Kyrpides N."/>
            <person name="Mavromatis K."/>
            <person name="Ivanova N."/>
            <person name="Ovchinnikova G."/>
            <person name="Teshima H."/>
            <person name="Detter J.C."/>
            <person name="Tapia R."/>
            <person name="Han C."/>
            <person name="Land M."/>
            <person name="Hauser L."/>
            <person name="Markowitz V."/>
            <person name="Cheng J.-F."/>
            <person name="Hugenholtz P."/>
            <person name="Woyke T."/>
            <person name="Wu D."/>
            <person name="Tindall B."/>
            <person name="Pomrenke H."/>
            <person name="Brambilla E."/>
            <person name="Klenk H.-P."/>
            <person name="Eisen J.A."/>
        </authorList>
    </citation>
    <scope>NUCLEOTIDE SEQUENCE [LARGE SCALE GENOMIC DNA]</scope>
    <source>
        <strain evidence="3">DSM 17448 / GPTSA100-15</strain>
        <plasmid evidence="2 3">pEMTOL03</plasmid>
    </source>
</reference>